<dbReference type="InterPro" id="IPR000073">
    <property type="entry name" value="AB_hydrolase_1"/>
</dbReference>
<dbReference type="Gene3D" id="3.40.50.1820">
    <property type="entry name" value="alpha/beta hydrolase"/>
    <property type="match status" value="1"/>
</dbReference>
<comment type="caution">
    <text evidence="5">The sequence shown here is derived from an EMBL/GenBank/DDBJ whole genome shotgun (WGS) entry which is preliminary data.</text>
</comment>
<evidence type="ECO:0000256" key="2">
    <source>
        <dbReference type="SAM" id="MobiDB-lite"/>
    </source>
</evidence>
<dbReference type="PANTHER" id="PTHR10794">
    <property type="entry name" value="ABHYDROLASE DOMAIN-CONTAINING PROTEIN"/>
    <property type="match status" value="1"/>
</dbReference>
<feature type="region of interest" description="Disordered" evidence="2">
    <location>
        <begin position="575"/>
        <end position="599"/>
    </location>
</feature>
<name>A0AAW1Q0S1_9CHLO</name>
<dbReference type="PANTHER" id="PTHR10794:SF63">
    <property type="entry name" value="ALPHA_BETA HYDROLASE 1, ISOFORM A"/>
    <property type="match status" value="1"/>
</dbReference>
<accession>A0AAW1Q0S1</accession>
<evidence type="ECO:0000256" key="3">
    <source>
        <dbReference type="SAM" id="Phobius"/>
    </source>
</evidence>
<dbReference type="GO" id="GO:0047372">
    <property type="term" value="F:monoacylglycerol lipase activity"/>
    <property type="evidence" value="ECO:0007669"/>
    <property type="project" value="TreeGrafter"/>
</dbReference>
<dbReference type="InterPro" id="IPR029058">
    <property type="entry name" value="AB_hydrolase_fold"/>
</dbReference>
<evidence type="ECO:0000256" key="1">
    <source>
        <dbReference type="ARBA" id="ARBA00010884"/>
    </source>
</evidence>
<proteinExistence type="inferred from homology"/>
<feature type="transmembrane region" description="Helical" evidence="3">
    <location>
        <begin position="12"/>
        <end position="32"/>
    </location>
</feature>
<evidence type="ECO:0000313" key="5">
    <source>
        <dbReference type="EMBL" id="KAK9813689.1"/>
    </source>
</evidence>
<dbReference type="Pfam" id="PF00561">
    <property type="entry name" value="Abhydrolase_1"/>
    <property type="match status" value="1"/>
</dbReference>
<dbReference type="SUPFAM" id="SSF53474">
    <property type="entry name" value="alpha/beta-Hydrolases"/>
    <property type="match status" value="1"/>
</dbReference>
<keyword evidence="6" id="KW-1185">Reference proteome</keyword>
<organism evidence="5 6">
    <name type="scientific">Symbiochloris irregularis</name>
    <dbReference type="NCBI Taxonomy" id="706552"/>
    <lineage>
        <taxon>Eukaryota</taxon>
        <taxon>Viridiplantae</taxon>
        <taxon>Chlorophyta</taxon>
        <taxon>core chlorophytes</taxon>
        <taxon>Trebouxiophyceae</taxon>
        <taxon>Trebouxiales</taxon>
        <taxon>Trebouxiaceae</taxon>
        <taxon>Symbiochloris</taxon>
    </lineage>
</organism>
<feature type="domain" description="AB hydrolase-1" evidence="4">
    <location>
        <begin position="236"/>
        <end position="484"/>
    </location>
</feature>
<evidence type="ECO:0000259" key="4">
    <source>
        <dbReference type="Pfam" id="PF00561"/>
    </source>
</evidence>
<keyword evidence="3" id="KW-0472">Membrane</keyword>
<sequence length="943" mass="103424">MMPEEEASWTSTSQALFLLSAVGLFLFSWLLFRKTGSCSATGPHASGWLRHTTVALGQGLDSLGCFLRDRFPALWRGLHRLSALAATYSDAVINKIYSPALLLENAEQSRQESLEASRHRPSWIHPKAWTGLVWRWSVWCWRLFHTNDRPMLYCKPGGVVDSLKKDCPALHLTYSPPIWARNRHVHLISSVLLRKPFISPKYKRELLKLKDGGTVGLDWFYGCNESGADRFKDNSPVVLVVHALTGDSNDSYVKWMCNAAYQQNWRAVSFNYRGVGGVPLTSPRPFHQPTDTADVAQAIQHVRSKYPGAPIFAVGFSLGAYTLNKFMGEVDSGVFPAEAKVSGCACLGSGYDFNAEMVRVSKPHTMSMQYCQAINYYWKAYIKEHAAMLAKAPGVDWEKAKQAPTVQDFDRAAIVPIFGYKNLDECYNASNGLVWIPKIQTPTMLVSAQDDPFLDKKVMPTQQCQGSSHVLFVLTKFGSHCGHMQGWWPLGQSWLDVVVMDFFNAVLKGESHSSDSSTKGDNVGMRQLARSKADWGALSQLTERDTFTSSAGQADTDWLLGPCLLPSGSHGLQVLPSDSSIPTKSRHDKSSVSQQGTARMLPLSRGAWTAEEHAACMGAIRQGGLQWSAIAALVKTKTVDEIQAYLRDFVAQKTQELQTIQSTLERASSDEDGHEEDNAQAPVSVSGTCTATHYGSNSSLVSPNTSMRTNMCSQEMDGLELPVEADFMGSILQMREPPVSNPADLDVFQSLMNDPDIMDTSMTLDPVSDLTATHDLLTSINSNTSSILDTVPEGFEALPPSGGSFFVPVGGDNGGHRSASLGKSPRKHVRMAVRPDELACRENGLGSAHASPGAMPSDPSDSRPPDFAMAYAFIGSIFDPKCSGIPHEDVMAQMRVADRRAVLQLVRNLAANLTRHEVVGQFRGHMAAAAALNRKPRGILRTW</sequence>
<keyword evidence="3" id="KW-0812">Transmembrane</keyword>
<dbReference type="GO" id="GO:0034338">
    <property type="term" value="F:short-chain carboxylesterase activity"/>
    <property type="evidence" value="ECO:0007669"/>
    <property type="project" value="TreeGrafter"/>
</dbReference>
<dbReference type="InterPro" id="IPR009057">
    <property type="entry name" value="Homeodomain-like_sf"/>
</dbReference>
<dbReference type="Gene3D" id="1.10.10.60">
    <property type="entry name" value="Homeodomain-like"/>
    <property type="match status" value="1"/>
</dbReference>
<gene>
    <name evidence="5" type="ORF">WJX73_003815</name>
</gene>
<dbReference type="Pfam" id="PF24904">
    <property type="entry name" value="RVE6"/>
    <property type="match status" value="1"/>
</dbReference>
<evidence type="ECO:0000313" key="6">
    <source>
        <dbReference type="Proteomes" id="UP001465755"/>
    </source>
</evidence>
<dbReference type="InterPro" id="IPR050960">
    <property type="entry name" value="AB_hydrolase_4_sf"/>
</dbReference>
<dbReference type="AlphaFoldDB" id="A0AAW1Q0S1"/>
<dbReference type="EMBL" id="JALJOQ010000003">
    <property type="protein sequence ID" value="KAK9813689.1"/>
    <property type="molecule type" value="Genomic_DNA"/>
</dbReference>
<keyword evidence="3" id="KW-1133">Transmembrane helix</keyword>
<reference evidence="5 6" key="1">
    <citation type="journal article" date="2024" name="Nat. Commun.">
        <title>Phylogenomics reveals the evolutionary origins of lichenization in chlorophyte algae.</title>
        <authorList>
            <person name="Puginier C."/>
            <person name="Libourel C."/>
            <person name="Otte J."/>
            <person name="Skaloud P."/>
            <person name="Haon M."/>
            <person name="Grisel S."/>
            <person name="Petersen M."/>
            <person name="Berrin J.G."/>
            <person name="Delaux P.M."/>
            <person name="Dal Grande F."/>
            <person name="Keller J."/>
        </authorList>
    </citation>
    <scope>NUCLEOTIDE SEQUENCE [LARGE SCALE GENOMIC DNA]</scope>
    <source>
        <strain evidence="5 6">SAG 2036</strain>
    </source>
</reference>
<comment type="similarity">
    <text evidence="1">Belongs to the AB hydrolase superfamily. AB hydrolase 4 family.</text>
</comment>
<dbReference type="Proteomes" id="UP001465755">
    <property type="component" value="Unassembled WGS sequence"/>
</dbReference>
<feature type="region of interest" description="Disordered" evidence="2">
    <location>
        <begin position="843"/>
        <end position="862"/>
    </location>
</feature>
<dbReference type="SUPFAM" id="SSF46689">
    <property type="entry name" value="Homeodomain-like"/>
    <property type="match status" value="1"/>
</dbReference>
<feature type="region of interest" description="Disordered" evidence="2">
    <location>
        <begin position="664"/>
        <end position="683"/>
    </location>
</feature>
<protein>
    <recommendedName>
        <fullName evidence="4">AB hydrolase-1 domain-containing protein</fullName>
    </recommendedName>
</protein>